<accession>A0ACB9EVW6</accession>
<dbReference type="EMBL" id="CM042034">
    <property type="protein sequence ID" value="KAI3762567.1"/>
    <property type="molecule type" value="Genomic_DNA"/>
</dbReference>
<gene>
    <name evidence="1" type="ORF">L1987_52999</name>
</gene>
<reference evidence="1 2" key="2">
    <citation type="journal article" date="2022" name="Mol. Ecol. Resour.">
        <title>The genomes of chicory, endive, great burdock and yacon provide insights into Asteraceae paleo-polyploidization history and plant inulin production.</title>
        <authorList>
            <person name="Fan W."/>
            <person name="Wang S."/>
            <person name="Wang H."/>
            <person name="Wang A."/>
            <person name="Jiang F."/>
            <person name="Liu H."/>
            <person name="Zhao H."/>
            <person name="Xu D."/>
            <person name="Zhang Y."/>
        </authorList>
    </citation>
    <scope>NUCLEOTIDE SEQUENCE [LARGE SCALE GENOMIC DNA]</scope>
    <source>
        <strain evidence="2">cv. Yunnan</strain>
        <tissue evidence="1">Leaves</tissue>
    </source>
</reference>
<evidence type="ECO:0000313" key="1">
    <source>
        <dbReference type="EMBL" id="KAI3762567.1"/>
    </source>
</evidence>
<proteinExistence type="predicted"/>
<sequence>MSRLEMDSETGTINKPPKLLVNDFNTWEIRMEEFLGFYDFNLRSCNDLSSRHTAVSSKDEDQQQDVTIRSAASSVDAAEKPIRSNFGIQQIRLSAADLFFSRRTSIHSS</sequence>
<name>A0ACB9EVW6_9ASTR</name>
<organism evidence="1 2">
    <name type="scientific">Smallanthus sonchifolius</name>
    <dbReference type="NCBI Taxonomy" id="185202"/>
    <lineage>
        <taxon>Eukaryota</taxon>
        <taxon>Viridiplantae</taxon>
        <taxon>Streptophyta</taxon>
        <taxon>Embryophyta</taxon>
        <taxon>Tracheophyta</taxon>
        <taxon>Spermatophyta</taxon>
        <taxon>Magnoliopsida</taxon>
        <taxon>eudicotyledons</taxon>
        <taxon>Gunneridae</taxon>
        <taxon>Pentapetalae</taxon>
        <taxon>asterids</taxon>
        <taxon>campanulids</taxon>
        <taxon>Asterales</taxon>
        <taxon>Asteraceae</taxon>
        <taxon>Asteroideae</taxon>
        <taxon>Heliantheae alliance</taxon>
        <taxon>Millerieae</taxon>
        <taxon>Smallanthus</taxon>
    </lineage>
</organism>
<dbReference type="Proteomes" id="UP001056120">
    <property type="component" value="Linkage Group LG17"/>
</dbReference>
<reference evidence="2" key="1">
    <citation type="journal article" date="2022" name="Mol. Ecol. Resour.">
        <title>The genomes of chicory, endive, great burdock and yacon provide insights into Asteraceae palaeo-polyploidization history and plant inulin production.</title>
        <authorList>
            <person name="Fan W."/>
            <person name="Wang S."/>
            <person name="Wang H."/>
            <person name="Wang A."/>
            <person name="Jiang F."/>
            <person name="Liu H."/>
            <person name="Zhao H."/>
            <person name="Xu D."/>
            <person name="Zhang Y."/>
        </authorList>
    </citation>
    <scope>NUCLEOTIDE SEQUENCE [LARGE SCALE GENOMIC DNA]</scope>
    <source>
        <strain evidence="2">cv. Yunnan</strain>
    </source>
</reference>
<evidence type="ECO:0000313" key="2">
    <source>
        <dbReference type="Proteomes" id="UP001056120"/>
    </source>
</evidence>
<comment type="caution">
    <text evidence="1">The sequence shown here is derived from an EMBL/GenBank/DDBJ whole genome shotgun (WGS) entry which is preliminary data.</text>
</comment>
<keyword evidence="2" id="KW-1185">Reference proteome</keyword>
<protein>
    <submittedName>
        <fullName evidence="1">Uncharacterized protein</fullName>
    </submittedName>
</protein>